<dbReference type="GO" id="GO:0044877">
    <property type="term" value="F:protein-containing complex binding"/>
    <property type="evidence" value="ECO:0007669"/>
    <property type="project" value="TreeGrafter"/>
</dbReference>
<dbReference type="InterPro" id="IPR036291">
    <property type="entry name" value="NAD(P)-bd_dom_sf"/>
</dbReference>
<dbReference type="GO" id="GO:0005739">
    <property type="term" value="C:mitochondrion"/>
    <property type="evidence" value="ECO:0007669"/>
    <property type="project" value="TreeGrafter"/>
</dbReference>
<dbReference type="SUPFAM" id="SSF51735">
    <property type="entry name" value="NAD(P)-binding Rossmann-fold domains"/>
    <property type="match status" value="1"/>
</dbReference>
<dbReference type="Proteomes" id="UP001150238">
    <property type="component" value="Unassembled WGS sequence"/>
</dbReference>
<evidence type="ECO:0000313" key="2">
    <source>
        <dbReference type="EMBL" id="KAJ4475176.1"/>
    </source>
</evidence>
<comment type="caution">
    <text evidence="2">The sequence shown here is derived from an EMBL/GenBank/DDBJ whole genome shotgun (WGS) entry which is preliminary data.</text>
</comment>
<dbReference type="Gene3D" id="3.40.50.720">
    <property type="entry name" value="NAD(P)-binding Rossmann-like Domain"/>
    <property type="match status" value="1"/>
</dbReference>
<dbReference type="AlphaFoldDB" id="A0A9W9A5S0"/>
<name>A0A9W9A5S0_9AGAR</name>
<dbReference type="InterPro" id="IPR051207">
    <property type="entry name" value="ComplexI_NDUFA9_subunit"/>
</dbReference>
<accession>A0A9W9A5S0</accession>
<organism evidence="2 3">
    <name type="scientific">Lentinula lateritia</name>
    <dbReference type="NCBI Taxonomy" id="40482"/>
    <lineage>
        <taxon>Eukaryota</taxon>
        <taxon>Fungi</taxon>
        <taxon>Dikarya</taxon>
        <taxon>Basidiomycota</taxon>
        <taxon>Agaricomycotina</taxon>
        <taxon>Agaricomycetes</taxon>
        <taxon>Agaricomycetidae</taxon>
        <taxon>Agaricales</taxon>
        <taxon>Marasmiineae</taxon>
        <taxon>Omphalotaceae</taxon>
        <taxon>Lentinula</taxon>
    </lineage>
</organism>
<evidence type="ECO:0000313" key="3">
    <source>
        <dbReference type="Proteomes" id="UP001150238"/>
    </source>
</evidence>
<feature type="domain" description="NAD-dependent epimerase/dehydratase" evidence="1">
    <location>
        <begin position="10"/>
        <end position="83"/>
    </location>
</feature>
<gene>
    <name evidence="2" type="ORF">C8J55DRAFT_606980</name>
</gene>
<dbReference type="Pfam" id="PF01370">
    <property type="entry name" value="Epimerase"/>
    <property type="match status" value="1"/>
</dbReference>
<reference evidence="2" key="1">
    <citation type="submission" date="2022-08" db="EMBL/GenBank/DDBJ databases">
        <authorList>
            <consortium name="DOE Joint Genome Institute"/>
            <person name="Min B."/>
            <person name="Riley R."/>
            <person name="Sierra-Patev S."/>
            <person name="Naranjo-Ortiz M."/>
            <person name="Looney B."/>
            <person name="Konkel Z."/>
            <person name="Slot J.C."/>
            <person name="Sakamoto Y."/>
            <person name="Steenwyk J.L."/>
            <person name="Rokas A."/>
            <person name="Carro J."/>
            <person name="Camarero S."/>
            <person name="Ferreira P."/>
            <person name="Molpeceres G."/>
            <person name="Ruiz-Duenas F.J."/>
            <person name="Serrano A."/>
            <person name="Henrissat B."/>
            <person name="Drula E."/>
            <person name="Hughes K.W."/>
            <person name="Mata J.L."/>
            <person name="Ishikawa N.K."/>
            <person name="Vargas-Isla R."/>
            <person name="Ushijima S."/>
            <person name="Smith C.A."/>
            <person name="Ahrendt S."/>
            <person name="Andreopoulos W."/>
            <person name="He G."/>
            <person name="Labutti K."/>
            <person name="Lipzen A."/>
            <person name="Ng V."/>
            <person name="Sandor L."/>
            <person name="Barry K."/>
            <person name="Martinez A.T."/>
            <person name="Xiao Y."/>
            <person name="Gibbons J.G."/>
            <person name="Terashima K."/>
            <person name="Hibbett D.S."/>
            <person name="Grigoriev I.V."/>
        </authorList>
    </citation>
    <scope>NUCLEOTIDE SEQUENCE</scope>
    <source>
        <strain evidence="2">Sp2 HRB7682 ss15</strain>
    </source>
</reference>
<evidence type="ECO:0000259" key="1">
    <source>
        <dbReference type="Pfam" id="PF01370"/>
    </source>
</evidence>
<dbReference type="InterPro" id="IPR001509">
    <property type="entry name" value="Epimerase_deHydtase"/>
</dbReference>
<proteinExistence type="predicted"/>
<dbReference type="EMBL" id="JANVFS010000022">
    <property type="protein sequence ID" value="KAJ4475176.1"/>
    <property type="molecule type" value="Genomic_DNA"/>
</dbReference>
<dbReference type="PANTHER" id="PTHR12126">
    <property type="entry name" value="NADH-UBIQUINONE OXIDOREDUCTASE 39 KDA SUBUNIT-RELATED"/>
    <property type="match status" value="1"/>
</dbReference>
<dbReference type="PANTHER" id="PTHR12126:SF16">
    <property type="entry name" value="MIOREX COMPLEX COMPONENT 2"/>
    <property type="match status" value="1"/>
</dbReference>
<protein>
    <submittedName>
        <fullName evidence="2">NAD-binding protein</fullName>
    </submittedName>
</protein>
<sequence>MSASPVRKLLVVGGNGFIGSAICRAALAKGIQVTSVSSSGRPYTTPKGHTPAWTSKVTWLKGSAHNPTTFSDVLADVHGVVHTLGTLIEDGGKYKQAIREGNVTKMIGSALGSVFGFQNPLKGSSEGSYEDINRDSALRVCEAFLSSGQGKQSPKPRPFIYISAEDVFRPIIPARYIETKREAEMGIEAMLSTSPPGQYRGVYIRPSLVYHAHYRPLTTPAAVIFDLSASLHRKIPQGIPKPSQLLHYLGAALSPQSSLSIRNARGPLKDASLGSPLDSIANAITIPPIHVDHVAEATAIALEDSIVRGVVGVERMRELIGWWPEDQHRSTQNAI</sequence>
<reference evidence="2" key="2">
    <citation type="journal article" date="2023" name="Proc. Natl. Acad. Sci. U.S.A.">
        <title>A global phylogenomic analysis of the shiitake genus Lentinula.</title>
        <authorList>
            <person name="Sierra-Patev S."/>
            <person name="Min B."/>
            <person name="Naranjo-Ortiz M."/>
            <person name="Looney B."/>
            <person name="Konkel Z."/>
            <person name="Slot J.C."/>
            <person name="Sakamoto Y."/>
            <person name="Steenwyk J.L."/>
            <person name="Rokas A."/>
            <person name="Carro J."/>
            <person name="Camarero S."/>
            <person name="Ferreira P."/>
            <person name="Molpeceres G."/>
            <person name="Ruiz-Duenas F.J."/>
            <person name="Serrano A."/>
            <person name="Henrissat B."/>
            <person name="Drula E."/>
            <person name="Hughes K.W."/>
            <person name="Mata J.L."/>
            <person name="Ishikawa N.K."/>
            <person name="Vargas-Isla R."/>
            <person name="Ushijima S."/>
            <person name="Smith C.A."/>
            <person name="Donoghue J."/>
            <person name="Ahrendt S."/>
            <person name="Andreopoulos W."/>
            <person name="He G."/>
            <person name="LaButti K."/>
            <person name="Lipzen A."/>
            <person name="Ng V."/>
            <person name="Riley R."/>
            <person name="Sandor L."/>
            <person name="Barry K."/>
            <person name="Martinez A.T."/>
            <person name="Xiao Y."/>
            <person name="Gibbons J.G."/>
            <person name="Terashima K."/>
            <person name="Grigoriev I.V."/>
            <person name="Hibbett D."/>
        </authorList>
    </citation>
    <scope>NUCLEOTIDE SEQUENCE</scope>
    <source>
        <strain evidence="2">Sp2 HRB7682 ss15</strain>
    </source>
</reference>